<evidence type="ECO:0000259" key="1">
    <source>
        <dbReference type="SMART" id="SM00966"/>
    </source>
</evidence>
<evidence type="ECO:0000313" key="3">
    <source>
        <dbReference type="Proteomes" id="UP000003793"/>
    </source>
</evidence>
<dbReference type="InterPro" id="IPR039052">
    <property type="entry name" value="Antitox_PemI-like"/>
</dbReference>
<accession>C0B9D8</accession>
<dbReference type="HOGENOM" id="CLU_150554_1_1_9"/>
<protein>
    <submittedName>
        <fullName evidence="2">SpoVT/AbrB-like protein</fullName>
    </submittedName>
</protein>
<dbReference type="GO" id="GO:0003677">
    <property type="term" value="F:DNA binding"/>
    <property type="evidence" value="ECO:0007669"/>
    <property type="project" value="InterPro"/>
</dbReference>
<dbReference type="Proteomes" id="UP000003793">
    <property type="component" value="Unassembled WGS sequence"/>
</dbReference>
<dbReference type="AlphaFoldDB" id="C0B9D8"/>
<dbReference type="Pfam" id="PF04014">
    <property type="entry name" value="MazE_antitoxin"/>
    <property type="match status" value="1"/>
</dbReference>
<dbReference type="InterPro" id="IPR007159">
    <property type="entry name" value="SpoVT-AbrB_dom"/>
</dbReference>
<dbReference type="SMART" id="SM00966">
    <property type="entry name" value="SpoVT_AbrB"/>
    <property type="match status" value="1"/>
</dbReference>
<dbReference type="PANTHER" id="PTHR40516">
    <property type="entry name" value="ANTITOXIN CHPS-RELATED"/>
    <property type="match status" value="1"/>
</dbReference>
<comment type="caution">
    <text evidence="2">The sequence shown here is derived from an EMBL/GenBank/DDBJ whole genome shotgun (WGS) entry which is preliminary data.</text>
</comment>
<reference evidence="2 3" key="2">
    <citation type="submission" date="2009-03" db="EMBL/GenBank/DDBJ databases">
        <title>Draft genome sequence of Coprococcus comes (ATCC 27758).</title>
        <authorList>
            <person name="Sudarsanam P."/>
            <person name="Ley R."/>
            <person name="Guruge J."/>
            <person name="Turnbaugh P.J."/>
            <person name="Mahowald M."/>
            <person name="Liep D."/>
            <person name="Gordon J."/>
        </authorList>
    </citation>
    <scope>NUCLEOTIDE SEQUENCE [LARGE SCALE GENOMIC DNA]</scope>
    <source>
        <strain evidence="2 3">ATCC 27758</strain>
    </source>
</reference>
<name>C0B9D8_9FIRM</name>
<reference evidence="2 3" key="1">
    <citation type="submission" date="2009-02" db="EMBL/GenBank/DDBJ databases">
        <authorList>
            <person name="Fulton L."/>
            <person name="Clifton S."/>
            <person name="Fulton B."/>
            <person name="Xu J."/>
            <person name="Minx P."/>
            <person name="Pepin K.H."/>
            <person name="Johnson M."/>
            <person name="Bhonagiri V."/>
            <person name="Nash W.E."/>
            <person name="Mardis E.R."/>
            <person name="Wilson R.K."/>
        </authorList>
    </citation>
    <scope>NUCLEOTIDE SEQUENCE [LARGE SCALE GENOMIC DNA]</scope>
    <source>
        <strain evidence="2 3">ATCC 27758</strain>
    </source>
</reference>
<dbReference type="InterPro" id="IPR037914">
    <property type="entry name" value="SpoVT-AbrB_sf"/>
</dbReference>
<proteinExistence type="predicted"/>
<dbReference type="EMBL" id="ABVR01000040">
    <property type="protein sequence ID" value="EEG89890.1"/>
    <property type="molecule type" value="Genomic_DNA"/>
</dbReference>
<feature type="domain" description="SpoVT-AbrB" evidence="1">
    <location>
        <begin position="33"/>
        <end position="76"/>
    </location>
</feature>
<sequence length="107" mass="12878">MIRREKIFDYFQNNVYTKYIHYMEVNFMQTQVKAWGNSQGIRLPKDILQEANVEINDMLEVKVSDGMIMLVKTFRHQKLEERAEKFGGKLNLDGEYEWDKPEGREVW</sequence>
<dbReference type="SUPFAM" id="SSF89447">
    <property type="entry name" value="AbrB/MazE/MraZ-like"/>
    <property type="match status" value="1"/>
</dbReference>
<dbReference type="Gene3D" id="2.10.260.10">
    <property type="match status" value="1"/>
</dbReference>
<gene>
    <name evidence="2" type="ORF">COPCOM_01764</name>
</gene>
<dbReference type="PANTHER" id="PTHR40516:SF1">
    <property type="entry name" value="ANTITOXIN CHPS-RELATED"/>
    <property type="match status" value="1"/>
</dbReference>
<organism evidence="2 3">
    <name type="scientific">Coprococcus comes ATCC 27758</name>
    <dbReference type="NCBI Taxonomy" id="470146"/>
    <lineage>
        <taxon>Bacteria</taxon>
        <taxon>Bacillati</taxon>
        <taxon>Bacillota</taxon>
        <taxon>Clostridia</taxon>
        <taxon>Lachnospirales</taxon>
        <taxon>Lachnospiraceae</taxon>
        <taxon>Coprococcus</taxon>
    </lineage>
</organism>
<dbReference type="GO" id="GO:0097351">
    <property type="term" value="F:toxin sequestering activity"/>
    <property type="evidence" value="ECO:0007669"/>
    <property type="project" value="InterPro"/>
</dbReference>
<evidence type="ECO:0000313" key="2">
    <source>
        <dbReference type="EMBL" id="EEG89890.1"/>
    </source>
</evidence>